<feature type="compositionally biased region" description="Basic and acidic residues" evidence="4">
    <location>
        <begin position="408"/>
        <end position="421"/>
    </location>
</feature>
<dbReference type="InterPro" id="IPR011011">
    <property type="entry name" value="Znf_FYVE_PHD"/>
</dbReference>
<dbReference type="InterPro" id="IPR001965">
    <property type="entry name" value="Znf_PHD"/>
</dbReference>
<evidence type="ECO:0000313" key="6">
    <source>
        <dbReference type="EMBL" id="KAK0711134.1"/>
    </source>
</evidence>
<evidence type="ECO:0000259" key="5">
    <source>
        <dbReference type="SMART" id="SM00249"/>
    </source>
</evidence>
<dbReference type="GO" id="GO:0008270">
    <property type="term" value="F:zinc ion binding"/>
    <property type="evidence" value="ECO:0007669"/>
    <property type="project" value="UniProtKB-KW"/>
</dbReference>
<feature type="compositionally biased region" description="Low complexity" evidence="4">
    <location>
        <begin position="357"/>
        <end position="373"/>
    </location>
</feature>
<dbReference type="AlphaFoldDB" id="A0AA40A8K1"/>
<feature type="compositionally biased region" description="Low complexity" evidence="4">
    <location>
        <begin position="600"/>
        <end position="615"/>
    </location>
</feature>
<keyword evidence="2" id="KW-0863">Zinc-finger</keyword>
<gene>
    <name evidence="6" type="ORF">B0H67DRAFT_601962</name>
</gene>
<dbReference type="Gene3D" id="3.30.40.10">
    <property type="entry name" value="Zinc/RING finger domain, C3HC4 (zinc finger)"/>
    <property type="match status" value="1"/>
</dbReference>
<protein>
    <recommendedName>
        <fullName evidence="5">Zinc finger PHD-type domain-containing protein</fullName>
    </recommendedName>
</protein>
<keyword evidence="1" id="KW-0479">Metal-binding</keyword>
<feature type="domain" description="Zinc finger PHD-type" evidence="5">
    <location>
        <begin position="708"/>
        <end position="755"/>
    </location>
</feature>
<comment type="caution">
    <text evidence="6">The sequence shown here is derived from an EMBL/GenBank/DDBJ whole genome shotgun (WGS) entry which is preliminary data.</text>
</comment>
<proteinExistence type="predicted"/>
<feature type="compositionally biased region" description="Low complexity" evidence="4">
    <location>
        <begin position="163"/>
        <end position="173"/>
    </location>
</feature>
<evidence type="ECO:0000256" key="4">
    <source>
        <dbReference type="SAM" id="MobiDB-lite"/>
    </source>
</evidence>
<dbReference type="SUPFAM" id="SSF57903">
    <property type="entry name" value="FYVE/PHD zinc finger"/>
    <property type="match status" value="1"/>
</dbReference>
<dbReference type="Pfam" id="PF20826">
    <property type="entry name" value="PHD_5"/>
    <property type="match status" value="1"/>
</dbReference>
<feature type="region of interest" description="Disordered" evidence="4">
    <location>
        <begin position="541"/>
        <end position="705"/>
    </location>
</feature>
<keyword evidence="3" id="KW-0862">Zinc</keyword>
<dbReference type="PROSITE" id="PS01359">
    <property type="entry name" value="ZF_PHD_1"/>
    <property type="match status" value="1"/>
</dbReference>
<dbReference type="Proteomes" id="UP001172102">
    <property type="component" value="Unassembled WGS sequence"/>
</dbReference>
<feature type="compositionally biased region" description="Low complexity" evidence="4">
    <location>
        <begin position="686"/>
        <end position="701"/>
    </location>
</feature>
<evidence type="ECO:0000256" key="1">
    <source>
        <dbReference type="ARBA" id="ARBA00022723"/>
    </source>
</evidence>
<feature type="region of interest" description="Disordered" evidence="4">
    <location>
        <begin position="356"/>
        <end position="378"/>
    </location>
</feature>
<organism evidence="6 7">
    <name type="scientific">Lasiosphaeris hirsuta</name>
    <dbReference type="NCBI Taxonomy" id="260670"/>
    <lineage>
        <taxon>Eukaryota</taxon>
        <taxon>Fungi</taxon>
        <taxon>Dikarya</taxon>
        <taxon>Ascomycota</taxon>
        <taxon>Pezizomycotina</taxon>
        <taxon>Sordariomycetes</taxon>
        <taxon>Sordariomycetidae</taxon>
        <taxon>Sordariales</taxon>
        <taxon>Lasiosphaeriaceae</taxon>
        <taxon>Lasiosphaeris</taxon>
    </lineage>
</organism>
<evidence type="ECO:0000256" key="3">
    <source>
        <dbReference type="ARBA" id="ARBA00022833"/>
    </source>
</evidence>
<feature type="compositionally biased region" description="Polar residues" evidence="4">
    <location>
        <begin position="514"/>
        <end position="524"/>
    </location>
</feature>
<keyword evidence="7" id="KW-1185">Reference proteome</keyword>
<sequence>MSGDQPASSFGDHPNAQPPTPKQTPTSTIFPSPVFETPKNNQGRFEDSSGWTPRFAEEYSVFNATPGNLRGTQGPFADFGSTTPYIGAGHKRPLSAEGIAAEIATHVNHFLPNPGLQLPPVEPSRRLQSSPGPLATPAPERSTASDLEPASAERSAKKARHGTTAQEPQAQTATPPPSARKGERKLAPKLDTDAMQNDQGYGQPDFMGNPQQSGMGSYVTTPGDMFNYPLSAPPTAPAFGSQRSFWDPDPGMGGMDIDFGANGDTVFQAPNQAHQPMGSVDWGRANQLMQDTGVVPDQSDENTPAGKREHPMVSQAPLQVLGTSAAEQSMFAAAYPSSMDDPFGIVNNGGVNPGLIFSRPPSSDMDMSSFSASMQPQCAPAPLAQDTQMNAQGSLVTKAPARNQLRRSASEKEMVPRRPDRSLASSPIKATGRPGLSRSFSENRGKKPMSRASLPTLAPAPRPQPQMPNASGVGANRPIVSQPNRPSGRSSPLKNQHHRLPSLSSIPETAGPRTRTQAKFTIDSNGRARVETTIIVDDEAPPTIRKRHSVQPITRHRHWNSSEEDDESSSDDDPIIIPSRNTSFALPDPRKPTTVHPFHSSQRSVSERSSTSYTTFRGSLDDGESDRETVINDLTPTGKASGDAASELRKLRESRRGQQLLSGKPRRFVSASSGPGTASFTGYPVSPTTLTDTSLPTPSTDSRTRGVRCVCNRPEAHRGDGFLVQCESCEMFVHGACVNLTEQTMPTIYICAFCANTPNMRGGRIRDNGHISGARGSATSPLAHKSFRSFR</sequence>
<feature type="compositionally biased region" description="Polar residues" evidence="4">
    <location>
        <begin position="670"/>
        <end position="680"/>
    </location>
</feature>
<feature type="compositionally biased region" description="Acidic residues" evidence="4">
    <location>
        <begin position="562"/>
        <end position="574"/>
    </location>
</feature>
<evidence type="ECO:0000313" key="7">
    <source>
        <dbReference type="Proteomes" id="UP001172102"/>
    </source>
</evidence>
<dbReference type="SMART" id="SM00249">
    <property type="entry name" value="PHD"/>
    <property type="match status" value="1"/>
</dbReference>
<dbReference type="InterPro" id="IPR013083">
    <property type="entry name" value="Znf_RING/FYVE/PHD"/>
</dbReference>
<reference evidence="6" key="1">
    <citation type="submission" date="2023-06" db="EMBL/GenBank/DDBJ databases">
        <title>Genome-scale phylogeny and comparative genomics of the fungal order Sordariales.</title>
        <authorList>
            <consortium name="Lawrence Berkeley National Laboratory"/>
            <person name="Hensen N."/>
            <person name="Bonometti L."/>
            <person name="Westerberg I."/>
            <person name="Brannstrom I.O."/>
            <person name="Guillou S."/>
            <person name="Cros-Aarteil S."/>
            <person name="Calhoun S."/>
            <person name="Haridas S."/>
            <person name="Kuo A."/>
            <person name="Mondo S."/>
            <person name="Pangilinan J."/>
            <person name="Riley R."/>
            <person name="Labutti K."/>
            <person name="Andreopoulos B."/>
            <person name="Lipzen A."/>
            <person name="Chen C."/>
            <person name="Yanf M."/>
            <person name="Daum C."/>
            <person name="Ng V."/>
            <person name="Clum A."/>
            <person name="Steindorff A."/>
            <person name="Ohm R."/>
            <person name="Martin F."/>
            <person name="Silar P."/>
            <person name="Natvig D."/>
            <person name="Lalanne C."/>
            <person name="Gautier V."/>
            <person name="Ament-Velasquez S.L."/>
            <person name="Kruys A."/>
            <person name="Hutchinson M.I."/>
            <person name="Powell A.J."/>
            <person name="Barry K."/>
            <person name="Miller A.N."/>
            <person name="Grigoriev I.V."/>
            <person name="Debuchy R."/>
            <person name="Gladieux P."/>
            <person name="Thoren M.H."/>
            <person name="Johannesson H."/>
        </authorList>
    </citation>
    <scope>NUCLEOTIDE SEQUENCE</scope>
    <source>
        <strain evidence="6">SMH4607-1</strain>
    </source>
</reference>
<feature type="region of interest" description="Disordered" evidence="4">
    <location>
        <begin position="114"/>
        <end position="203"/>
    </location>
</feature>
<feature type="compositionally biased region" description="Basic residues" evidence="4">
    <location>
        <begin position="544"/>
        <end position="559"/>
    </location>
</feature>
<dbReference type="EMBL" id="JAUKUA010000005">
    <property type="protein sequence ID" value="KAK0711134.1"/>
    <property type="molecule type" value="Genomic_DNA"/>
</dbReference>
<feature type="compositionally biased region" description="Basic and acidic residues" evidence="4">
    <location>
        <begin position="180"/>
        <end position="192"/>
    </location>
</feature>
<accession>A0AA40A8K1</accession>
<feature type="compositionally biased region" description="Basic and acidic residues" evidence="4">
    <location>
        <begin position="646"/>
        <end position="656"/>
    </location>
</feature>
<dbReference type="InterPro" id="IPR019786">
    <property type="entry name" value="Zinc_finger_PHD-type_CS"/>
</dbReference>
<feature type="region of interest" description="Disordered" evidence="4">
    <location>
        <begin position="1"/>
        <end position="51"/>
    </location>
</feature>
<name>A0AA40A8K1_9PEZI</name>
<feature type="region of interest" description="Disordered" evidence="4">
    <location>
        <begin position="395"/>
        <end position="525"/>
    </location>
</feature>
<evidence type="ECO:0000256" key="2">
    <source>
        <dbReference type="ARBA" id="ARBA00022771"/>
    </source>
</evidence>
<feature type="compositionally biased region" description="Polar residues" evidence="4">
    <location>
        <begin position="479"/>
        <end position="494"/>
    </location>
</feature>